<gene>
    <name evidence="1" type="ORF">CHR55_32770</name>
</gene>
<name>A0A2A5IY07_RHOSG</name>
<dbReference type="EMBL" id="NOVD01000078">
    <property type="protein sequence ID" value="PCK22234.1"/>
    <property type="molecule type" value="Genomic_DNA"/>
</dbReference>
<proteinExistence type="predicted"/>
<reference evidence="1 2" key="1">
    <citation type="submission" date="2017-07" db="EMBL/GenBank/DDBJ databases">
        <title>Draft sequence of Rhodococcus enclensis 23b-28.</title>
        <authorList>
            <person name="Besaury L."/>
            <person name="Sancelme M."/>
            <person name="Amato P."/>
            <person name="Lallement A."/>
            <person name="Delort A.-M."/>
        </authorList>
    </citation>
    <scope>NUCLEOTIDE SEQUENCE [LARGE SCALE GENOMIC DNA]</scope>
    <source>
        <strain evidence="1 2">23b-28</strain>
    </source>
</reference>
<sequence length="212" mass="22903">MSPRPTWLHTRSTEFRAALLDLGLTITDTEARNILDDKVSEYATLMRVTRQTAQRDFTDERLLAFAQSLAVSLSDEAPGADLIEFERSISMPVAAVGLTTAALAEALKVAHINLDDKEAVAGLSLLSTLGMITADANHSVVPTPRPLLLRIARYLDGAAASITDGANLPAGLDDTHRQHFADILAQDADGIRALANTEDGDPPRLWRTPNPR</sequence>
<organism evidence="1 2">
    <name type="scientific">Rhodococcus qingshengii</name>
    <dbReference type="NCBI Taxonomy" id="334542"/>
    <lineage>
        <taxon>Bacteria</taxon>
        <taxon>Bacillati</taxon>
        <taxon>Actinomycetota</taxon>
        <taxon>Actinomycetes</taxon>
        <taxon>Mycobacteriales</taxon>
        <taxon>Nocardiaceae</taxon>
        <taxon>Rhodococcus</taxon>
        <taxon>Rhodococcus erythropolis group</taxon>
    </lineage>
</organism>
<protein>
    <submittedName>
        <fullName evidence="1">Uncharacterized protein</fullName>
    </submittedName>
</protein>
<accession>A0A2A5IY07</accession>
<dbReference type="AlphaFoldDB" id="A0A2A5IY07"/>
<dbReference type="Proteomes" id="UP000230886">
    <property type="component" value="Unassembled WGS sequence"/>
</dbReference>
<evidence type="ECO:0000313" key="2">
    <source>
        <dbReference type="Proteomes" id="UP000230886"/>
    </source>
</evidence>
<evidence type="ECO:0000313" key="1">
    <source>
        <dbReference type="EMBL" id="PCK22234.1"/>
    </source>
</evidence>
<dbReference type="RefSeq" id="WP_099699023.1">
    <property type="nucleotide sequence ID" value="NZ_NOVD01000078.1"/>
</dbReference>
<comment type="caution">
    <text evidence="1">The sequence shown here is derived from an EMBL/GenBank/DDBJ whole genome shotgun (WGS) entry which is preliminary data.</text>
</comment>